<dbReference type="Proteomes" id="UP001215598">
    <property type="component" value="Unassembled WGS sequence"/>
</dbReference>
<evidence type="ECO:0000313" key="1">
    <source>
        <dbReference type="EMBL" id="KAJ7775109.1"/>
    </source>
</evidence>
<gene>
    <name evidence="1" type="ORF">B0H16DRAFT_85981</name>
</gene>
<comment type="caution">
    <text evidence="1">The sequence shown here is derived from an EMBL/GenBank/DDBJ whole genome shotgun (WGS) entry which is preliminary data.</text>
</comment>
<accession>A0AAD7NU53</accession>
<sequence length="179" mass="20126">MSIRVLAQLKPLARSRYLTTGIVLRAQAPPSVHLTSEKMRALVDMYHQSETFVTKENLDAKIDEAFTEQQKNKLANERIGLSYGDLDGRVKARQHAPSVKAWDSGASDFDYRPAVGVDMGLWSADRVPLRESQVIEALYGVEILGQNKALPGWDAVNEHEKILEKDAEENRGRYEDSDN</sequence>
<evidence type="ECO:0000313" key="2">
    <source>
        <dbReference type="Proteomes" id="UP001215598"/>
    </source>
</evidence>
<keyword evidence="2" id="KW-1185">Reference proteome</keyword>
<organism evidence="1 2">
    <name type="scientific">Mycena metata</name>
    <dbReference type="NCBI Taxonomy" id="1033252"/>
    <lineage>
        <taxon>Eukaryota</taxon>
        <taxon>Fungi</taxon>
        <taxon>Dikarya</taxon>
        <taxon>Basidiomycota</taxon>
        <taxon>Agaricomycotina</taxon>
        <taxon>Agaricomycetes</taxon>
        <taxon>Agaricomycetidae</taxon>
        <taxon>Agaricales</taxon>
        <taxon>Marasmiineae</taxon>
        <taxon>Mycenaceae</taxon>
        <taxon>Mycena</taxon>
    </lineage>
</organism>
<dbReference type="AlphaFoldDB" id="A0AAD7NU53"/>
<dbReference type="EMBL" id="JARKIB010000011">
    <property type="protein sequence ID" value="KAJ7775109.1"/>
    <property type="molecule type" value="Genomic_DNA"/>
</dbReference>
<proteinExistence type="predicted"/>
<reference evidence="1" key="1">
    <citation type="submission" date="2023-03" db="EMBL/GenBank/DDBJ databases">
        <title>Massive genome expansion in bonnet fungi (Mycena s.s.) driven by repeated elements and novel gene families across ecological guilds.</title>
        <authorList>
            <consortium name="Lawrence Berkeley National Laboratory"/>
            <person name="Harder C.B."/>
            <person name="Miyauchi S."/>
            <person name="Viragh M."/>
            <person name="Kuo A."/>
            <person name="Thoen E."/>
            <person name="Andreopoulos B."/>
            <person name="Lu D."/>
            <person name="Skrede I."/>
            <person name="Drula E."/>
            <person name="Henrissat B."/>
            <person name="Morin E."/>
            <person name="Kohler A."/>
            <person name="Barry K."/>
            <person name="LaButti K."/>
            <person name="Morin E."/>
            <person name="Salamov A."/>
            <person name="Lipzen A."/>
            <person name="Mereny Z."/>
            <person name="Hegedus B."/>
            <person name="Baldrian P."/>
            <person name="Stursova M."/>
            <person name="Weitz H."/>
            <person name="Taylor A."/>
            <person name="Grigoriev I.V."/>
            <person name="Nagy L.G."/>
            <person name="Martin F."/>
            <person name="Kauserud H."/>
        </authorList>
    </citation>
    <scope>NUCLEOTIDE SEQUENCE</scope>
    <source>
        <strain evidence="1">CBHHK182m</strain>
    </source>
</reference>
<protein>
    <submittedName>
        <fullName evidence="1">Uncharacterized protein</fullName>
    </submittedName>
</protein>
<name>A0AAD7NU53_9AGAR</name>